<dbReference type="Proteomes" id="UP000227088">
    <property type="component" value="Unassembled WGS sequence"/>
</dbReference>
<evidence type="ECO:0000313" key="10">
    <source>
        <dbReference type="Proteomes" id="UP000227088"/>
    </source>
</evidence>
<dbReference type="Pfam" id="PF01288">
    <property type="entry name" value="HPPK"/>
    <property type="match status" value="1"/>
</dbReference>
<dbReference type="GO" id="GO:0046654">
    <property type="term" value="P:tetrahydrofolate biosynthetic process"/>
    <property type="evidence" value="ECO:0007669"/>
    <property type="project" value="UniProtKB-UniPathway"/>
</dbReference>
<evidence type="ECO:0000256" key="5">
    <source>
        <dbReference type="ARBA" id="ARBA00022777"/>
    </source>
</evidence>
<organism evidence="9 10">
    <name type="scientific">Oleispira antarctica</name>
    <dbReference type="NCBI Taxonomy" id="188908"/>
    <lineage>
        <taxon>Bacteria</taxon>
        <taxon>Pseudomonadati</taxon>
        <taxon>Pseudomonadota</taxon>
        <taxon>Gammaproteobacteria</taxon>
        <taxon>Oceanospirillales</taxon>
        <taxon>Oceanospirillaceae</taxon>
        <taxon>Oleispira</taxon>
    </lineage>
</organism>
<dbReference type="GO" id="GO:0005524">
    <property type="term" value="F:ATP binding"/>
    <property type="evidence" value="ECO:0007669"/>
    <property type="project" value="UniProtKB-KW"/>
</dbReference>
<dbReference type="PANTHER" id="PTHR43071">
    <property type="entry name" value="2-AMINO-4-HYDROXY-6-HYDROXYMETHYLDIHYDROPTERIDINE PYROPHOSPHOKINASE"/>
    <property type="match status" value="1"/>
</dbReference>
<dbReference type="UniPathway" id="UPA00077">
    <property type="reaction ID" value="UER00155"/>
</dbReference>
<name>A0A1Y5HVF0_OLEAN</name>
<dbReference type="NCBIfam" id="TIGR01498">
    <property type="entry name" value="folK"/>
    <property type="match status" value="1"/>
</dbReference>
<dbReference type="EC" id="2.7.6.3" evidence="2"/>
<keyword evidence="5 9" id="KW-0418">Kinase</keyword>
<gene>
    <name evidence="9" type="ORF">A9R00_01735</name>
</gene>
<dbReference type="SUPFAM" id="SSF55083">
    <property type="entry name" value="6-hydroxymethyl-7,8-dihydropterin pyrophosphokinase, HPPK"/>
    <property type="match status" value="1"/>
</dbReference>
<feature type="non-terminal residue" evidence="9">
    <location>
        <position position="112"/>
    </location>
</feature>
<dbReference type="InterPro" id="IPR035907">
    <property type="entry name" value="Hppk_sf"/>
</dbReference>
<evidence type="ECO:0000256" key="3">
    <source>
        <dbReference type="ARBA" id="ARBA00022679"/>
    </source>
</evidence>
<dbReference type="GO" id="GO:0016301">
    <property type="term" value="F:kinase activity"/>
    <property type="evidence" value="ECO:0007669"/>
    <property type="project" value="UniProtKB-KW"/>
</dbReference>
<evidence type="ECO:0000259" key="8">
    <source>
        <dbReference type="Pfam" id="PF01288"/>
    </source>
</evidence>
<dbReference type="Gene3D" id="3.30.70.560">
    <property type="entry name" value="7,8-Dihydro-6-hydroxymethylpterin-pyrophosphokinase HPPK"/>
    <property type="match status" value="1"/>
</dbReference>
<sequence>MVKIYLGIGSNIEPKKYIAEGLKSLGELFSKLEVSPTYLAPAFGFEGDDFHNLVISAQTDLTLEQVLKVLRQVEFDHGRPEKAEKYSPRSLDIDLLLYGEFVGKVGGYKIPR</sequence>
<evidence type="ECO:0000256" key="7">
    <source>
        <dbReference type="ARBA" id="ARBA00022909"/>
    </source>
</evidence>
<comment type="pathway">
    <text evidence="1">Cofactor biosynthesis; tetrahydrofolate biosynthesis; 2-amino-4-hydroxy-6-hydroxymethyl-7,8-dihydropteridine diphosphate from 7,8-dihydroneopterin triphosphate: step 4/4.</text>
</comment>
<keyword evidence="4" id="KW-0547">Nucleotide-binding</keyword>
<proteinExistence type="predicted"/>
<keyword evidence="3" id="KW-0808">Transferase</keyword>
<feature type="domain" description="7,8-dihydro-6-hydroxymethylpterin-pyrophosphokinase" evidence="8">
    <location>
        <begin position="5"/>
        <end position="111"/>
    </location>
</feature>
<evidence type="ECO:0000256" key="4">
    <source>
        <dbReference type="ARBA" id="ARBA00022741"/>
    </source>
</evidence>
<dbReference type="EMBL" id="MABE01000100">
    <property type="protein sequence ID" value="OUS41281.1"/>
    <property type="molecule type" value="Genomic_DNA"/>
</dbReference>
<protein>
    <recommendedName>
        <fullName evidence="2">2-amino-4-hydroxy-6-hydroxymethyldihydropteridine diphosphokinase</fullName>
        <ecNumber evidence="2">2.7.6.3</ecNumber>
    </recommendedName>
</protein>
<dbReference type="PANTHER" id="PTHR43071:SF2">
    <property type="entry name" value="2-AMINO-4-HYDROXY-6-HYDROXYMETHYLDIHYDROPTERIDINE PYROPHOSPHOKINASE"/>
    <property type="match status" value="1"/>
</dbReference>
<dbReference type="InterPro" id="IPR000550">
    <property type="entry name" value="Hppk"/>
</dbReference>
<dbReference type="GO" id="GO:0046656">
    <property type="term" value="P:folic acid biosynthetic process"/>
    <property type="evidence" value="ECO:0007669"/>
    <property type="project" value="UniProtKB-KW"/>
</dbReference>
<keyword evidence="7" id="KW-0289">Folate biosynthesis</keyword>
<evidence type="ECO:0000256" key="6">
    <source>
        <dbReference type="ARBA" id="ARBA00022840"/>
    </source>
</evidence>
<accession>A0A1Y5HVF0</accession>
<evidence type="ECO:0000256" key="2">
    <source>
        <dbReference type="ARBA" id="ARBA00013253"/>
    </source>
</evidence>
<evidence type="ECO:0000313" key="9">
    <source>
        <dbReference type="EMBL" id="OUS41281.1"/>
    </source>
</evidence>
<evidence type="ECO:0000256" key="1">
    <source>
        <dbReference type="ARBA" id="ARBA00005051"/>
    </source>
</evidence>
<comment type="caution">
    <text evidence="9">The sequence shown here is derived from an EMBL/GenBank/DDBJ whole genome shotgun (WGS) entry which is preliminary data.</text>
</comment>
<dbReference type="AlphaFoldDB" id="A0A1Y5HVF0"/>
<reference evidence="10" key="1">
    <citation type="journal article" date="2017" name="Proc. Natl. Acad. Sci. U.S.A.">
        <title>Simulation of Deepwater Horizon oil plume reveals substrate specialization within a complex community of hydrocarbon degraders.</title>
        <authorList>
            <person name="Hu P."/>
            <person name="Dubinsky E.A."/>
            <person name="Probst A.J."/>
            <person name="Wang J."/>
            <person name="Sieber C.M.K."/>
            <person name="Tom L.M."/>
            <person name="Gardinali P."/>
            <person name="Banfield J.F."/>
            <person name="Atlas R.M."/>
            <person name="Andersen G.L."/>
        </authorList>
    </citation>
    <scope>NUCLEOTIDE SEQUENCE [LARGE SCALE GENOMIC DNA]</scope>
</reference>
<dbReference type="GO" id="GO:0003848">
    <property type="term" value="F:2-amino-4-hydroxy-6-hydroxymethyldihydropteridine diphosphokinase activity"/>
    <property type="evidence" value="ECO:0007669"/>
    <property type="project" value="UniProtKB-EC"/>
</dbReference>
<keyword evidence="6" id="KW-0067">ATP-binding</keyword>